<protein>
    <submittedName>
        <fullName evidence="1">Uncharacterized protein</fullName>
    </submittedName>
</protein>
<gene>
    <name evidence="1" type="ORF">ABIG07_000897</name>
</gene>
<organism evidence="1 2">
    <name type="scientific">Bradyrhizobium ottawaense</name>
    <dbReference type="NCBI Taxonomy" id="931866"/>
    <lineage>
        <taxon>Bacteria</taxon>
        <taxon>Pseudomonadati</taxon>
        <taxon>Pseudomonadota</taxon>
        <taxon>Alphaproteobacteria</taxon>
        <taxon>Hyphomicrobiales</taxon>
        <taxon>Nitrobacteraceae</taxon>
        <taxon>Bradyrhizobium</taxon>
    </lineage>
</organism>
<evidence type="ECO:0000313" key="2">
    <source>
        <dbReference type="Proteomes" id="UP001565369"/>
    </source>
</evidence>
<accession>A0ABV4FK40</accession>
<reference evidence="1 2" key="1">
    <citation type="submission" date="2024-07" db="EMBL/GenBank/DDBJ databases">
        <title>Genomic Encyclopedia of Type Strains, Phase V (KMG-V): Genome sequencing to study the core and pangenomes of soil and plant-associated prokaryotes.</title>
        <authorList>
            <person name="Whitman W."/>
        </authorList>
    </citation>
    <scope>NUCLEOTIDE SEQUENCE [LARGE SCALE GENOMIC DNA]</scope>
    <source>
        <strain evidence="1 2">USDA 152</strain>
    </source>
</reference>
<dbReference type="EMBL" id="JBGBZJ010000003">
    <property type="protein sequence ID" value="MEY9451949.1"/>
    <property type="molecule type" value="Genomic_DNA"/>
</dbReference>
<comment type="caution">
    <text evidence="1">The sequence shown here is derived from an EMBL/GenBank/DDBJ whole genome shotgun (WGS) entry which is preliminary data.</text>
</comment>
<evidence type="ECO:0000313" key="1">
    <source>
        <dbReference type="EMBL" id="MEY9451949.1"/>
    </source>
</evidence>
<dbReference type="Proteomes" id="UP001565369">
    <property type="component" value="Unassembled WGS sequence"/>
</dbReference>
<name>A0ABV4FK40_9BRAD</name>
<keyword evidence="2" id="KW-1185">Reference proteome</keyword>
<proteinExistence type="predicted"/>
<sequence length="106" mass="11860">MRGAALPRALHLVTLQAKLNSMLADHMLTSTREYIDFWIENSVHAAEQYGTPGASQSVDVLVDRLVEGAKNQNITRAAIEKEVGDLKQYIEEKLATANRIEQDRPK</sequence>